<feature type="compositionally biased region" description="Polar residues" evidence="1">
    <location>
        <begin position="101"/>
        <end position="126"/>
    </location>
</feature>
<dbReference type="RefSeq" id="XP_052107645.1">
    <property type="nucleotide sequence ID" value="XM_052251685.1"/>
</dbReference>
<accession>A0A9C6WK44</accession>
<keyword evidence="3" id="KW-1185">Reference proteome</keyword>
<evidence type="ECO:0000313" key="4">
    <source>
        <dbReference type="RefSeq" id="XP_052107645.1"/>
    </source>
</evidence>
<feature type="region of interest" description="Disordered" evidence="1">
    <location>
        <begin position="68"/>
        <end position="126"/>
    </location>
</feature>
<feature type="domain" description="Reverse transcriptase Ty1/copia-type" evidence="2">
    <location>
        <begin position="176"/>
        <end position="306"/>
    </location>
</feature>
<evidence type="ECO:0000256" key="1">
    <source>
        <dbReference type="SAM" id="MobiDB-lite"/>
    </source>
</evidence>
<feature type="compositionally biased region" description="Basic and acidic residues" evidence="1">
    <location>
        <begin position="68"/>
        <end position="100"/>
    </location>
</feature>
<dbReference type="Proteomes" id="UP000515211">
    <property type="component" value="Chromosome 1"/>
</dbReference>
<dbReference type="Pfam" id="PF07727">
    <property type="entry name" value="RVT_2"/>
    <property type="match status" value="1"/>
</dbReference>
<protein>
    <submittedName>
        <fullName evidence="4">Uncharacterized protein LOC110276478</fullName>
    </submittedName>
</protein>
<evidence type="ECO:0000313" key="3">
    <source>
        <dbReference type="Proteomes" id="UP000515211"/>
    </source>
</evidence>
<dbReference type="InterPro" id="IPR013103">
    <property type="entry name" value="RVT_2"/>
</dbReference>
<dbReference type="AlphaFoldDB" id="A0A9C6WK44"/>
<sequence>MEDFCERLQDSNKDNVDGVVTPKEKTKWNDDDKKKVELNAKSINLLHYAINFEEYRKVSRCKTDKEIRNQVQGKEGESKNQEKEISGPSESDKAAARDSAGDNSISSHESGKISDNTTFLDPTVTETTPKSTRFREWRFLKNYLHEFVIRDVSQGVKTRSSTRKVMEEELGEFEKNQVWTLVSKPIGKKVTGTKWIFRNKLGEDGSIARNKARLVVQGYDQEEGIDFDESFAPVARMKAIRLLLAYAAHCGFKLYQIDVKCAFLNGVIDREVYVVQPPGFENKKFSNHVFKLSKALYGLRQAPRAWCG</sequence>
<proteinExistence type="predicted"/>
<evidence type="ECO:0000259" key="2">
    <source>
        <dbReference type="Pfam" id="PF07727"/>
    </source>
</evidence>
<dbReference type="KEGG" id="adu:110276478"/>
<gene>
    <name evidence="4" type="primary">LOC110276478</name>
</gene>
<organism evidence="3 4">
    <name type="scientific">Arachis duranensis</name>
    <name type="common">Wild peanut</name>
    <dbReference type="NCBI Taxonomy" id="130453"/>
    <lineage>
        <taxon>Eukaryota</taxon>
        <taxon>Viridiplantae</taxon>
        <taxon>Streptophyta</taxon>
        <taxon>Embryophyta</taxon>
        <taxon>Tracheophyta</taxon>
        <taxon>Spermatophyta</taxon>
        <taxon>Magnoliopsida</taxon>
        <taxon>eudicotyledons</taxon>
        <taxon>Gunneridae</taxon>
        <taxon>Pentapetalae</taxon>
        <taxon>rosids</taxon>
        <taxon>fabids</taxon>
        <taxon>Fabales</taxon>
        <taxon>Fabaceae</taxon>
        <taxon>Papilionoideae</taxon>
        <taxon>50 kb inversion clade</taxon>
        <taxon>dalbergioids sensu lato</taxon>
        <taxon>Dalbergieae</taxon>
        <taxon>Pterocarpus clade</taxon>
        <taxon>Arachis</taxon>
    </lineage>
</organism>
<feature type="region of interest" description="Disordered" evidence="1">
    <location>
        <begin position="1"/>
        <end position="30"/>
    </location>
</feature>
<reference evidence="3" key="1">
    <citation type="journal article" date="2016" name="Nat. Genet.">
        <title>The genome sequences of Arachis duranensis and Arachis ipaensis, the diploid ancestors of cultivated peanut.</title>
        <authorList>
            <person name="Bertioli D.J."/>
            <person name="Cannon S.B."/>
            <person name="Froenicke L."/>
            <person name="Huang G."/>
            <person name="Farmer A.D."/>
            <person name="Cannon E.K."/>
            <person name="Liu X."/>
            <person name="Gao D."/>
            <person name="Clevenger J."/>
            <person name="Dash S."/>
            <person name="Ren L."/>
            <person name="Moretzsohn M.C."/>
            <person name="Shirasawa K."/>
            <person name="Huang W."/>
            <person name="Vidigal B."/>
            <person name="Abernathy B."/>
            <person name="Chu Y."/>
            <person name="Niederhuth C.E."/>
            <person name="Umale P."/>
            <person name="Araujo A.C."/>
            <person name="Kozik A."/>
            <person name="Kim K.D."/>
            <person name="Burow M.D."/>
            <person name="Varshney R.K."/>
            <person name="Wang X."/>
            <person name="Zhang X."/>
            <person name="Barkley N."/>
            <person name="Guimaraes P.M."/>
            <person name="Isobe S."/>
            <person name="Guo B."/>
            <person name="Liao B."/>
            <person name="Stalker H.T."/>
            <person name="Schmitz R.J."/>
            <person name="Scheffler B.E."/>
            <person name="Leal-Bertioli S.C."/>
            <person name="Xun X."/>
            <person name="Jackson S.A."/>
            <person name="Michelmore R."/>
            <person name="Ozias-Akins P."/>
        </authorList>
    </citation>
    <scope>NUCLEOTIDE SEQUENCE [LARGE SCALE GENOMIC DNA]</scope>
    <source>
        <strain evidence="3">cv. V14167</strain>
    </source>
</reference>
<reference evidence="4" key="2">
    <citation type="submission" date="2025-08" db="UniProtKB">
        <authorList>
            <consortium name="RefSeq"/>
        </authorList>
    </citation>
    <scope>IDENTIFICATION</scope>
    <source>
        <tissue evidence="4">Whole plant</tissue>
    </source>
</reference>
<dbReference type="GeneID" id="110276478"/>
<name>A0A9C6WK44_ARADU</name>